<feature type="domain" description="Lipase" evidence="5">
    <location>
        <begin position="185"/>
        <end position="381"/>
    </location>
</feature>
<evidence type="ECO:0000256" key="1">
    <source>
        <dbReference type="ARBA" id="ARBA00004613"/>
    </source>
</evidence>
<comment type="subcellular location">
    <subcellularLocation>
        <location evidence="1">Secreted</location>
    </subcellularLocation>
</comment>
<dbReference type="EMBL" id="BGZK01000924">
    <property type="protein sequence ID" value="GBP65252.1"/>
    <property type="molecule type" value="Genomic_DNA"/>
</dbReference>
<dbReference type="GO" id="GO:0016298">
    <property type="term" value="F:lipase activity"/>
    <property type="evidence" value="ECO:0007669"/>
    <property type="project" value="InterPro"/>
</dbReference>
<dbReference type="GO" id="GO:0017171">
    <property type="term" value="F:serine hydrolase activity"/>
    <property type="evidence" value="ECO:0007669"/>
    <property type="project" value="TreeGrafter"/>
</dbReference>
<evidence type="ECO:0000313" key="7">
    <source>
        <dbReference type="Proteomes" id="UP000299102"/>
    </source>
</evidence>
<dbReference type="GO" id="GO:0005615">
    <property type="term" value="C:extracellular space"/>
    <property type="evidence" value="ECO:0007669"/>
    <property type="project" value="TreeGrafter"/>
</dbReference>
<organism evidence="6 7">
    <name type="scientific">Eumeta variegata</name>
    <name type="common">Bagworm moth</name>
    <name type="synonym">Eumeta japonica</name>
    <dbReference type="NCBI Taxonomy" id="151549"/>
    <lineage>
        <taxon>Eukaryota</taxon>
        <taxon>Metazoa</taxon>
        <taxon>Ecdysozoa</taxon>
        <taxon>Arthropoda</taxon>
        <taxon>Hexapoda</taxon>
        <taxon>Insecta</taxon>
        <taxon>Pterygota</taxon>
        <taxon>Neoptera</taxon>
        <taxon>Endopterygota</taxon>
        <taxon>Lepidoptera</taxon>
        <taxon>Glossata</taxon>
        <taxon>Ditrysia</taxon>
        <taxon>Tineoidea</taxon>
        <taxon>Psychidae</taxon>
        <taxon>Oiketicinae</taxon>
        <taxon>Eumeta</taxon>
    </lineage>
</organism>
<comment type="similarity">
    <text evidence="2 4">Belongs to the AB hydrolase superfamily. Lipase family.</text>
</comment>
<dbReference type="PANTHER" id="PTHR11610:SF173">
    <property type="entry name" value="LIPASE DOMAIN-CONTAINING PROTEIN-RELATED"/>
    <property type="match status" value="1"/>
</dbReference>
<evidence type="ECO:0000256" key="4">
    <source>
        <dbReference type="RuleBase" id="RU004262"/>
    </source>
</evidence>
<accession>A0A4C1XQJ4</accession>
<gene>
    <name evidence="6" type="primary">liph-b</name>
    <name evidence="6" type="ORF">EVAR_37100_1</name>
</gene>
<dbReference type="PRINTS" id="PR00821">
    <property type="entry name" value="TAGLIPASE"/>
</dbReference>
<dbReference type="InterPro" id="IPR029058">
    <property type="entry name" value="AB_hydrolase_fold"/>
</dbReference>
<dbReference type="STRING" id="151549.A0A4C1XQJ4"/>
<proteinExistence type="inferred from homology"/>
<reference evidence="6 7" key="1">
    <citation type="journal article" date="2019" name="Commun. Biol.">
        <title>The bagworm genome reveals a unique fibroin gene that provides high tensile strength.</title>
        <authorList>
            <person name="Kono N."/>
            <person name="Nakamura H."/>
            <person name="Ohtoshi R."/>
            <person name="Tomita M."/>
            <person name="Numata K."/>
            <person name="Arakawa K."/>
        </authorList>
    </citation>
    <scope>NUCLEOTIDE SEQUENCE [LARGE SCALE GENOMIC DNA]</scope>
</reference>
<dbReference type="SUPFAM" id="SSF53474">
    <property type="entry name" value="alpha/beta-Hydrolases"/>
    <property type="match status" value="1"/>
</dbReference>
<sequence length="594" mass="66892">MTPLSKQTLTEHGGFAQYFNRFKLKNSPYCAYAPDEVKDLLHVLEECPIFVKLPRGELPRPLKRRQKLPDVSHFLRWTERFLSGNYEMNLSILAKVQRGHRWLQRRRITRRQNLVERPKSSFLTIEIFHGEFVKSLFGLTYEQMQQKNLSRLQENLHIDVINRNGSIQYNITAAKRLARLTSNLTKIIILIHGFMESSDGLMVQNLAPELLKKPGLSKLMALDGRKLITLEYFRSSTYARFMGEKLGTLLADIVKMGTDANRLLLVGHSLGAHIAGFAGRRVAGLTRRRVGRIVALDPAGPCFTGAPGTPGTPADRLTATDALRVDVVHTNGGILGLKEPVGHYDFFPNGGLTQPGCALALCDHSRAWQLYAEAVGDPRRFPERRRPFASGAALQLHCAAFLFFWNEVPYRTLHSVLGGWELQEKKCKSVTATLMLTALLCARVVFDSDILKIIPSWAVRIPRCTCRVRLGHTKNNPVMGCPYSQVHVVFDSDILKIIPSWAVRIPRCTCRVRLGHTKIIPSWAVRIPRFTCRVRLGHTKIIPSWAVRIPRCTRCVRLEYTKNLLNYNIGFAGNTNALAASSKAAKRYTGVPTA</sequence>
<dbReference type="GO" id="GO:0016042">
    <property type="term" value="P:lipid catabolic process"/>
    <property type="evidence" value="ECO:0007669"/>
    <property type="project" value="TreeGrafter"/>
</dbReference>
<dbReference type="AlphaFoldDB" id="A0A4C1XQJ4"/>
<dbReference type="InterPro" id="IPR000734">
    <property type="entry name" value="TAG_lipase"/>
</dbReference>
<evidence type="ECO:0000256" key="3">
    <source>
        <dbReference type="ARBA" id="ARBA00022525"/>
    </source>
</evidence>
<keyword evidence="3" id="KW-0964">Secreted</keyword>
<evidence type="ECO:0000256" key="2">
    <source>
        <dbReference type="ARBA" id="ARBA00010701"/>
    </source>
</evidence>
<dbReference type="Proteomes" id="UP000299102">
    <property type="component" value="Unassembled WGS sequence"/>
</dbReference>
<dbReference type="InterPro" id="IPR013818">
    <property type="entry name" value="Lipase"/>
</dbReference>
<dbReference type="Gene3D" id="3.40.50.1820">
    <property type="entry name" value="alpha/beta hydrolase"/>
    <property type="match status" value="1"/>
</dbReference>
<dbReference type="OrthoDB" id="199913at2759"/>
<dbReference type="PANTHER" id="PTHR11610">
    <property type="entry name" value="LIPASE"/>
    <property type="match status" value="1"/>
</dbReference>
<evidence type="ECO:0000259" key="5">
    <source>
        <dbReference type="Pfam" id="PF00151"/>
    </source>
</evidence>
<dbReference type="Pfam" id="PF00151">
    <property type="entry name" value="Lipase"/>
    <property type="match status" value="1"/>
</dbReference>
<comment type="caution">
    <text evidence="6">The sequence shown here is derived from an EMBL/GenBank/DDBJ whole genome shotgun (WGS) entry which is preliminary data.</text>
</comment>
<keyword evidence="7" id="KW-1185">Reference proteome</keyword>
<name>A0A4C1XQJ4_EUMVA</name>
<protein>
    <submittedName>
        <fullName evidence="6">Lipase member H-B</fullName>
    </submittedName>
</protein>
<evidence type="ECO:0000313" key="6">
    <source>
        <dbReference type="EMBL" id="GBP65252.1"/>
    </source>
</evidence>